<dbReference type="AlphaFoldDB" id="A0A151MHZ6"/>
<proteinExistence type="predicted"/>
<sequence length="137" mass="14827">MVRSAVGPAKAGFPITSSGGLGDTRGVGTALVHDLVKPGRGRRVDFLSLAETGNPLILFHPEREQNSLDLEGWALWVPVLEDSLLGRPRSPAPKLDLPSGFKPGLLSRGLFSFSRGLYFPVRQARRVREGMKTPLLA</sequence>
<protein>
    <submittedName>
        <fullName evidence="1">Uncharacterized protein</fullName>
    </submittedName>
</protein>
<reference evidence="1 2" key="1">
    <citation type="journal article" date="2012" name="Genome Biol.">
        <title>Sequencing three crocodilian genomes to illuminate the evolution of archosaurs and amniotes.</title>
        <authorList>
            <person name="St John J.A."/>
            <person name="Braun E.L."/>
            <person name="Isberg S.R."/>
            <person name="Miles L.G."/>
            <person name="Chong A.Y."/>
            <person name="Gongora J."/>
            <person name="Dalzell P."/>
            <person name="Moran C."/>
            <person name="Bed'hom B."/>
            <person name="Abzhanov A."/>
            <person name="Burgess S.C."/>
            <person name="Cooksey A.M."/>
            <person name="Castoe T.A."/>
            <person name="Crawford N.G."/>
            <person name="Densmore L.D."/>
            <person name="Drew J.C."/>
            <person name="Edwards S.V."/>
            <person name="Faircloth B.C."/>
            <person name="Fujita M.K."/>
            <person name="Greenwold M.J."/>
            <person name="Hoffmann F.G."/>
            <person name="Howard J.M."/>
            <person name="Iguchi T."/>
            <person name="Janes D.E."/>
            <person name="Khan S.Y."/>
            <person name="Kohno S."/>
            <person name="de Koning A.J."/>
            <person name="Lance S.L."/>
            <person name="McCarthy F.M."/>
            <person name="McCormack J.E."/>
            <person name="Merchant M.E."/>
            <person name="Peterson D.G."/>
            <person name="Pollock D.D."/>
            <person name="Pourmand N."/>
            <person name="Raney B.J."/>
            <person name="Roessler K.A."/>
            <person name="Sanford J.R."/>
            <person name="Sawyer R.H."/>
            <person name="Schmidt C.J."/>
            <person name="Triplett E.W."/>
            <person name="Tuberville T.D."/>
            <person name="Venegas-Anaya M."/>
            <person name="Howard J.T."/>
            <person name="Jarvis E.D."/>
            <person name="Guillette L.J.Jr."/>
            <person name="Glenn T.C."/>
            <person name="Green R.E."/>
            <person name="Ray D.A."/>
        </authorList>
    </citation>
    <scope>NUCLEOTIDE SEQUENCE [LARGE SCALE GENOMIC DNA]</scope>
    <source>
        <strain evidence="1">KSC_2009_1</strain>
    </source>
</reference>
<evidence type="ECO:0000313" key="1">
    <source>
        <dbReference type="EMBL" id="KYO24109.1"/>
    </source>
</evidence>
<dbReference type="EMBL" id="AKHW03006127">
    <property type="protein sequence ID" value="KYO24109.1"/>
    <property type="molecule type" value="Genomic_DNA"/>
</dbReference>
<gene>
    <name evidence="1" type="ORF">Y1Q_0022919</name>
</gene>
<organism evidence="1 2">
    <name type="scientific">Alligator mississippiensis</name>
    <name type="common">American alligator</name>
    <dbReference type="NCBI Taxonomy" id="8496"/>
    <lineage>
        <taxon>Eukaryota</taxon>
        <taxon>Metazoa</taxon>
        <taxon>Chordata</taxon>
        <taxon>Craniata</taxon>
        <taxon>Vertebrata</taxon>
        <taxon>Euteleostomi</taxon>
        <taxon>Archelosauria</taxon>
        <taxon>Archosauria</taxon>
        <taxon>Crocodylia</taxon>
        <taxon>Alligatoridae</taxon>
        <taxon>Alligatorinae</taxon>
        <taxon>Alligator</taxon>
    </lineage>
</organism>
<name>A0A151MHZ6_ALLMI</name>
<comment type="caution">
    <text evidence="1">The sequence shown here is derived from an EMBL/GenBank/DDBJ whole genome shotgun (WGS) entry which is preliminary data.</text>
</comment>
<evidence type="ECO:0000313" key="2">
    <source>
        <dbReference type="Proteomes" id="UP000050525"/>
    </source>
</evidence>
<dbReference type="Proteomes" id="UP000050525">
    <property type="component" value="Unassembled WGS sequence"/>
</dbReference>
<keyword evidence="2" id="KW-1185">Reference proteome</keyword>
<accession>A0A151MHZ6</accession>